<sequence length="75" mass="8447">MSEGVQEDDTDLDGTTLYWDKPRAQQTHVPGSQRTWGTRLERHSGIEESTKDSKGLRLGSDVNLIVTIPRTNHNN</sequence>
<protein>
    <submittedName>
        <fullName evidence="1">Uncharacterized protein</fullName>
    </submittedName>
</protein>
<keyword evidence="2" id="KW-1185">Reference proteome</keyword>
<organism evidence="1 2">
    <name type="scientific">Colocasia esculenta</name>
    <name type="common">Wild taro</name>
    <name type="synonym">Arum esculentum</name>
    <dbReference type="NCBI Taxonomy" id="4460"/>
    <lineage>
        <taxon>Eukaryota</taxon>
        <taxon>Viridiplantae</taxon>
        <taxon>Streptophyta</taxon>
        <taxon>Embryophyta</taxon>
        <taxon>Tracheophyta</taxon>
        <taxon>Spermatophyta</taxon>
        <taxon>Magnoliopsida</taxon>
        <taxon>Liliopsida</taxon>
        <taxon>Araceae</taxon>
        <taxon>Aroideae</taxon>
        <taxon>Colocasieae</taxon>
        <taxon>Colocasia</taxon>
    </lineage>
</organism>
<comment type="caution">
    <text evidence="1">The sequence shown here is derived from an EMBL/GenBank/DDBJ whole genome shotgun (WGS) entry which is preliminary data.</text>
</comment>
<evidence type="ECO:0000313" key="2">
    <source>
        <dbReference type="Proteomes" id="UP000652761"/>
    </source>
</evidence>
<dbReference type="EMBL" id="NMUH01006845">
    <property type="protein sequence ID" value="MQM16104.1"/>
    <property type="molecule type" value="Genomic_DNA"/>
</dbReference>
<name>A0A843X9R6_COLES</name>
<proteinExistence type="predicted"/>
<dbReference type="Proteomes" id="UP000652761">
    <property type="component" value="Unassembled WGS sequence"/>
</dbReference>
<accession>A0A843X9R6</accession>
<evidence type="ECO:0000313" key="1">
    <source>
        <dbReference type="EMBL" id="MQM16104.1"/>
    </source>
</evidence>
<reference evidence="1" key="1">
    <citation type="submission" date="2017-07" db="EMBL/GenBank/DDBJ databases">
        <title>Taro Niue Genome Assembly and Annotation.</title>
        <authorList>
            <person name="Atibalentja N."/>
            <person name="Keating K."/>
            <person name="Fields C.J."/>
        </authorList>
    </citation>
    <scope>NUCLEOTIDE SEQUENCE</scope>
    <source>
        <strain evidence="1">Niue_2</strain>
        <tissue evidence="1">Leaf</tissue>
    </source>
</reference>
<gene>
    <name evidence="1" type="ORF">Taro_049058</name>
</gene>
<dbReference type="AlphaFoldDB" id="A0A843X9R6"/>